<feature type="domain" description="HTH lysR-type" evidence="5">
    <location>
        <begin position="3"/>
        <end position="60"/>
    </location>
</feature>
<evidence type="ECO:0000256" key="1">
    <source>
        <dbReference type="ARBA" id="ARBA00009437"/>
    </source>
</evidence>
<sequence>MSIELRHLRYFIAVAEELHFGKAAERLHISQPPLSQQIQMLEEKVNAKLLERNNRNVALTPAGAMFLKEAYQILAQVDAAATKAARMEKGELGELSIGFTSTTPFMHKVTMSLRQYREAYPEVSIHMHQMNTKQQIAPLITGRIDIGIMRNTVLPEQLDYQLLFKEPFMVAVYEGHPLLEFIDVGVDIQQLADYPFIFFERDVGTALYDEINQLLTSAGVVPTISQEAGEAMTILGLVSAGMGISVITESFTRMKIDGVKYLKLTNINASSEVWLVYNTRRTLPAVAKKLTNLLMANIVGNQEWASSHFQCKRNHSYTD</sequence>
<accession>A0AAJ4TGT4</accession>
<keyword evidence="3" id="KW-0238">DNA-binding</keyword>
<evidence type="ECO:0000259" key="5">
    <source>
        <dbReference type="PROSITE" id="PS50931"/>
    </source>
</evidence>
<dbReference type="FunFam" id="1.10.10.10:FF:000001">
    <property type="entry name" value="LysR family transcriptional regulator"/>
    <property type="match status" value="1"/>
</dbReference>
<evidence type="ECO:0000256" key="4">
    <source>
        <dbReference type="ARBA" id="ARBA00023163"/>
    </source>
</evidence>
<keyword evidence="2" id="KW-0805">Transcription regulation</keyword>
<dbReference type="Pfam" id="PF00126">
    <property type="entry name" value="HTH_1"/>
    <property type="match status" value="1"/>
</dbReference>
<dbReference type="AlphaFoldDB" id="A0AAJ4TGT4"/>
<comment type="similarity">
    <text evidence="1">Belongs to the LysR transcriptional regulatory family.</text>
</comment>
<dbReference type="Proteomes" id="UP000682358">
    <property type="component" value="Chromosome"/>
</dbReference>
<dbReference type="SUPFAM" id="SSF53850">
    <property type="entry name" value="Periplasmic binding protein-like II"/>
    <property type="match status" value="1"/>
</dbReference>
<protein>
    <submittedName>
        <fullName evidence="6">LysR substrate-binding domain-containing protein</fullName>
    </submittedName>
</protein>
<dbReference type="EMBL" id="CP076405">
    <property type="protein sequence ID" value="QWQ18944.2"/>
    <property type="molecule type" value="Genomic_DNA"/>
</dbReference>
<reference evidence="6" key="1">
    <citation type="submission" date="2021-06" db="EMBL/GenBank/DDBJ databases">
        <title>Emergence of genetically related NDM-1-producing Providencia rettgeri strains in Argentina.</title>
        <authorList>
            <person name="Pasteran F."/>
            <person name="Meo A."/>
            <person name="Gomez S."/>
            <person name="Derdoy L."/>
            <person name="Albronoz E."/>
            <person name="Faccone D."/>
            <person name="Guerriero L."/>
            <person name="Archuby D."/>
            <person name="Tarzia A."/>
            <person name="Lopez M."/>
            <person name="Corso A."/>
        </authorList>
    </citation>
    <scope>NUCLEOTIDE SEQUENCE</scope>
    <source>
        <strain evidence="6">PreM15628</strain>
    </source>
</reference>
<dbReference type="Gene3D" id="3.40.190.10">
    <property type="entry name" value="Periplasmic binding protein-like II"/>
    <property type="match status" value="2"/>
</dbReference>
<dbReference type="GO" id="GO:0032993">
    <property type="term" value="C:protein-DNA complex"/>
    <property type="evidence" value="ECO:0007669"/>
    <property type="project" value="TreeGrafter"/>
</dbReference>
<dbReference type="CDD" id="cd08414">
    <property type="entry name" value="PBP2_LTTR_aromatics_like"/>
    <property type="match status" value="1"/>
</dbReference>
<dbReference type="GO" id="GO:0003700">
    <property type="term" value="F:DNA-binding transcription factor activity"/>
    <property type="evidence" value="ECO:0007669"/>
    <property type="project" value="InterPro"/>
</dbReference>
<dbReference type="SUPFAM" id="SSF46785">
    <property type="entry name" value="Winged helix' DNA-binding domain"/>
    <property type="match status" value="1"/>
</dbReference>
<dbReference type="PRINTS" id="PR00039">
    <property type="entry name" value="HTHLYSR"/>
</dbReference>
<evidence type="ECO:0000313" key="6">
    <source>
        <dbReference type="EMBL" id="QWQ18944.2"/>
    </source>
</evidence>
<dbReference type="PANTHER" id="PTHR30346">
    <property type="entry name" value="TRANSCRIPTIONAL DUAL REGULATOR HCAR-RELATED"/>
    <property type="match status" value="1"/>
</dbReference>
<dbReference type="InterPro" id="IPR005119">
    <property type="entry name" value="LysR_subst-bd"/>
</dbReference>
<keyword evidence="4" id="KW-0804">Transcription</keyword>
<proteinExistence type="inferred from homology"/>
<evidence type="ECO:0000313" key="7">
    <source>
        <dbReference type="Proteomes" id="UP000682358"/>
    </source>
</evidence>
<evidence type="ECO:0000256" key="2">
    <source>
        <dbReference type="ARBA" id="ARBA00023015"/>
    </source>
</evidence>
<gene>
    <name evidence="6" type="ORF">KOF27_09695</name>
</gene>
<dbReference type="PROSITE" id="PS50931">
    <property type="entry name" value="HTH_LYSR"/>
    <property type="match status" value="1"/>
</dbReference>
<dbReference type="InterPro" id="IPR000847">
    <property type="entry name" value="LysR_HTH_N"/>
</dbReference>
<evidence type="ECO:0000256" key="3">
    <source>
        <dbReference type="ARBA" id="ARBA00023125"/>
    </source>
</evidence>
<dbReference type="InterPro" id="IPR036388">
    <property type="entry name" value="WH-like_DNA-bd_sf"/>
</dbReference>
<dbReference type="InterPro" id="IPR036390">
    <property type="entry name" value="WH_DNA-bd_sf"/>
</dbReference>
<organism evidence="6 7">
    <name type="scientific">Providencia rettgeri</name>
    <dbReference type="NCBI Taxonomy" id="587"/>
    <lineage>
        <taxon>Bacteria</taxon>
        <taxon>Pseudomonadati</taxon>
        <taxon>Pseudomonadota</taxon>
        <taxon>Gammaproteobacteria</taxon>
        <taxon>Enterobacterales</taxon>
        <taxon>Morganellaceae</taxon>
        <taxon>Providencia</taxon>
    </lineage>
</organism>
<name>A0AAJ4TGT4_PRORE</name>
<dbReference type="Gene3D" id="1.10.10.10">
    <property type="entry name" value="Winged helix-like DNA-binding domain superfamily/Winged helix DNA-binding domain"/>
    <property type="match status" value="1"/>
</dbReference>
<dbReference type="Pfam" id="PF03466">
    <property type="entry name" value="LysR_substrate"/>
    <property type="match status" value="1"/>
</dbReference>
<dbReference type="GO" id="GO:0003677">
    <property type="term" value="F:DNA binding"/>
    <property type="evidence" value="ECO:0007669"/>
    <property type="project" value="UniProtKB-KW"/>
</dbReference>
<dbReference type="PANTHER" id="PTHR30346:SF17">
    <property type="entry name" value="LYSR FAMILY TRANSCRIPTIONAL REGULATOR"/>
    <property type="match status" value="1"/>
</dbReference>